<dbReference type="PANTHER" id="PTHR23278:SF19">
    <property type="entry name" value="OBSCURIN"/>
    <property type="match status" value="1"/>
</dbReference>
<dbReference type="SMART" id="SM00409">
    <property type="entry name" value="IG"/>
    <property type="match status" value="2"/>
</dbReference>
<dbReference type="InterPro" id="IPR007110">
    <property type="entry name" value="Ig-like_dom"/>
</dbReference>
<feature type="domain" description="Ig-like" evidence="1">
    <location>
        <begin position="317"/>
        <end position="368"/>
    </location>
</feature>
<sequence length="368" mass="41163">MFILQVSVIERPSSIEVLRHTGKTIGTFLTANEGDHLHLSCIVTGGHPRPNVWWTLNNRTHEIIVDGNAEDIGHNKIKNSLMLPRLTPQDHQSTISCHASHNKTAILTHTATLLLNTAPQSVSIGGLPRPMHAGNRYKAWCETTGSRPAPILRWSLKKVDRLQIDIGEEDLSKRNVSKSWIEININHTHHNATLICKAFNTELPKRSVTNTSVFDVHFMPKLHLALGKMLKPGSIKEGMDVYFHCSVTANPQVYKVTWYHNEEEVRNNRGSGVIVSNEHLVLQGITRKWSGSYVCKASNVVGDAVSDTLSITVQYAPICATSPNTVYRAALGEEITLLCRVHSYPENVTFSWTFMNALTEVKREEIVE</sequence>
<feature type="domain" description="Ig-like" evidence="1">
    <location>
        <begin position="12"/>
        <end position="108"/>
    </location>
</feature>
<dbReference type="SUPFAM" id="SSF48726">
    <property type="entry name" value="Immunoglobulin"/>
    <property type="match status" value="4"/>
</dbReference>
<dbReference type="SMART" id="SM00408">
    <property type="entry name" value="IGc2"/>
    <property type="match status" value="2"/>
</dbReference>
<dbReference type="CDD" id="cd00096">
    <property type="entry name" value="Ig"/>
    <property type="match status" value="1"/>
</dbReference>
<evidence type="ECO:0000313" key="2">
    <source>
        <dbReference type="EMBL" id="KAK7069676.1"/>
    </source>
</evidence>
<dbReference type="Gene3D" id="2.60.40.10">
    <property type="entry name" value="Immunoglobulins"/>
    <property type="match status" value="3"/>
</dbReference>
<dbReference type="Proteomes" id="UP001381693">
    <property type="component" value="Unassembled WGS sequence"/>
</dbReference>
<feature type="domain" description="Ig-like" evidence="1">
    <location>
        <begin position="119"/>
        <end position="209"/>
    </location>
</feature>
<dbReference type="EMBL" id="JAXCGZ010015969">
    <property type="protein sequence ID" value="KAK7069676.1"/>
    <property type="molecule type" value="Genomic_DNA"/>
</dbReference>
<organism evidence="2 3">
    <name type="scientific">Halocaridina rubra</name>
    <name type="common">Hawaiian red shrimp</name>
    <dbReference type="NCBI Taxonomy" id="373956"/>
    <lineage>
        <taxon>Eukaryota</taxon>
        <taxon>Metazoa</taxon>
        <taxon>Ecdysozoa</taxon>
        <taxon>Arthropoda</taxon>
        <taxon>Crustacea</taxon>
        <taxon>Multicrustacea</taxon>
        <taxon>Malacostraca</taxon>
        <taxon>Eumalacostraca</taxon>
        <taxon>Eucarida</taxon>
        <taxon>Decapoda</taxon>
        <taxon>Pleocyemata</taxon>
        <taxon>Caridea</taxon>
        <taxon>Atyoidea</taxon>
        <taxon>Atyidae</taxon>
        <taxon>Halocaridina</taxon>
    </lineage>
</organism>
<dbReference type="AlphaFoldDB" id="A0AAN8WP56"/>
<proteinExistence type="predicted"/>
<gene>
    <name evidence="2" type="ORF">SK128_018289</name>
</gene>
<dbReference type="Pfam" id="PF13927">
    <property type="entry name" value="Ig_3"/>
    <property type="match status" value="2"/>
</dbReference>
<evidence type="ECO:0000313" key="3">
    <source>
        <dbReference type="Proteomes" id="UP001381693"/>
    </source>
</evidence>
<accession>A0AAN8WP56</accession>
<keyword evidence="3" id="KW-1185">Reference proteome</keyword>
<name>A0AAN8WP56_HALRR</name>
<reference evidence="2 3" key="1">
    <citation type="submission" date="2023-11" db="EMBL/GenBank/DDBJ databases">
        <title>Halocaridina rubra genome assembly.</title>
        <authorList>
            <person name="Smith C."/>
        </authorList>
    </citation>
    <scope>NUCLEOTIDE SEQUENCE [LARGE SCALE GENOMIC DNA]</scope>
    <source>
        <strain evidence="2">EP-1</strain>
        <tissue evidence="2">Whole</tissue>
    </source>
</reference>
<evidence type="ECO:0000259" key="1">
    <source>
        <dbReference type="PROSITE" id="PS50835"/>
    </source>
</evidence>
<comment type="caution">
    <text evidence="2">The sequence shown here is derived from an EMBL/GenBank/DDBJ whole genome shotgun (WGS) entry which is preliminary data.</text>
</comment>
<dbReference type="InterPro" id="IPR013783">
    <property type="entry name" value="Ig-like_fold"/>
</dbReference>
<dbReference type="PANTHER" id="PTHR23278">
    <property type="entry name" value="SIDESTEP PROTEIN"/>
    <property type="match status" value="1"/>
</dbReference>
<protein>
    <recommendedName>
        <fullName evidence="1">Ig-like domain-containing protein</fullName>
    </recommendedName>
</protein>
<dbReference type="InterPro" id="IPR003598">
    <property type="entry name" value="Ig_sub2"/>
</dbReference>
<feature type="domain" description="Ig-like" evidence="1">
    <location>
        <begin position="220"/>
        <end position="312"/>
    </location>
</feature>
<dbReference type="PROSITE" id="PS50835">
    <property type="entry name" value="IG_LIKE"/>
    <property type="match status" value="4"/>
</dbReference>
<dbReference type="InterPro" id="IPR003599">
    <property type="entry name" value="Ig_sub"/>
</dbReference>
<dbReference type="InterPro" id="IPR036179">
    <property type="entry name" value="Ig-like_dom_sf"/>
</dbReference>